<proteinExistence type="predicted"/>
<dbReference type="Proteomes" id="UP000800094">
    <property type="component" value="Unassembled WGS sequence"/>
</dbReference>
<keyword evidence="2" id="KW-1185">Reference proteome</keyword>
<evidence type="ECO:0000313" key="2">
    <source>
        <dbReference type="Proteomes" id="UP000800094"/>
    </source>
</evidence>
<protein>
    <submittedName>
        <fullName evidence="1">Uncharacterized protein</fullName>
    </submittedName>
</protein>
<dbReference type="EMBL" id="ML987192">
    <property type="protein sequence ID" value="KAF2252670.1"/>
    <property type="molecule type" value="Genomic_DNA"/>
</dbReference>
<organism evidence="1 2">
    <name type="scientific">Trematosphaeria pertusa</name>
    <dbReference type="NCBI Taxonomy" id="390896"/>
    <lineage>
        <taxon>Eukaryota</taxon>
        <taxon>Fungi</taxon>
        <taxon>Dikarya</taxon>
        <taxon>Ascomycota</taxon>
        <taxon>Pezizomycotina</taxon>
        <taxon>Dothideomycetes</taxon>
        <taxon>Pleosporomycetidae</taxon>
        <taxon>Pleosporales</taxon>
        <taxon>Massarineae</taxon>
        <taxon>Trematosphaeriaceae</taxon>
        <taxon>Trematosphaeria</taxon>
    </lineage>
</organism>
<dbReference type="GeneID" id="54574595"/>
<name>A0A6A6ISU2_9PLEO</name>
<evidence type="ECO:0000313" key="1">
    <source>
        <dbReference type="EMBL" id="KAF2252670.1"/>
    </source>
</evidence>
<dbReference type="RefSeq" id="XP_033687674.1">
    <property type="nucleotide sequence ID" value="XM_033821265.1"/>
</dbReference>
<reference evidence="1" key="1">
    <citation type="journal article" date="2020" name="Stud. Mycol.">
        <title>101 Dothideomycetes genomes: a test case for predicting lifestyles and emergence of pathogens.</title>
        <authorList>
            <person name="Haridas S."/>
            <person name="Albert R."/>
            <person name="Binder M."/>
            <person name="Bloem J."/>
            <person name="Labutti K."/>
            <person name="Salamov A."/>
            <person name="Andreopoulos B."/>
            <person name="Baker S."/>
            <person name="Barry K."/>
            <person name="Bills G."/>
            <person name="Bluhm B."/>
            <person name="Cannon C."/>
            <person name="Castanera R."/>
            <person name="Culley D."/>
            <person name="Daum C."/>
            <person name="Ezra D."/>
            <person name="Gonzalez J."/>
            <person name="Henrissat B."/>
            <person name="Kuo A."/>
            <person name="Liang C."/>
            <person name="Lipzen A."/>
            <person name="Lutzoni F."/>
            <person name="Magnuson J."/>
            <person name="Mondo S."/>
            <person name="Nolan M."/>
            <person name="Ohm R."/>
            <person name="Pangilinan J."/>
            <person name="Park H.-J."/>
            <person name="Ramirez L."/>
            <person name="Alfaro M."/>
            <person name="Sun H."/>
            <person name="Tritt A."/>
            <person name="Yoshinaga Y."/>
            <person name="Zwiers L.-H."/>
            <person name="Turgeon B."/>
            <person name="Goodwin S."/>
            <person name="Spatafora J."/>
            <person name="Crous P."/>
            <person name="Grigoriev I."/>
        </authorList>
    </citation>
    <scope>NUCLEOTIDE SEQUENCE</scope>
    <source>
        <strain evidence="1">CBS 122368</strain>
    </source>
</reference>
<dbReference type="AlphaFoldDB" id="A0A6A6ISU2"/>
<accession>A0A6A6ISU2</accession>
<gene>
    <name evidence="1" type="ORF">BU26DRAFT_261915</name>
</gene>
<sequence>MPVWEELICGQVAEVGGWPADWRLWRSCVGRLLGSPESPACSALCFDPVVPQCGRPSRDPWLPLVPSRLSTAAFPEGKSYLTPIYWRVLSVWPRDSYLGLCLRACPRCSLRLVRCVLTSTRHSFPSPVLFRLRLNTASPPPFSKADIFSYFVRFIPSHCLSCTACYCRSLPLPRVRGVRRPPNVSENRLAFRGAFKPHTTAMMSDASGQL</sequence>